<dbReference type="Gene3D" id="3.40.50.1820">
    <property type="entry name" value="alpha/beta hydrolase"/>
    <property type="match status" value="1"/>
</dbReference>
<name>A0A7W8FXY3_9FIRM</name>
<comment type="caution">
    <text evidence="1">The sequence shown here is derived from an EMBL/GenBank/DDBJ whole genome shotgun (WGS) entry which is preliminary data.</text>
</comment>
<protein>
    <recommendedName>
        <fullName evidence="3">Alpha/beta hydrolase</fullName>
    </recommendedName>
</protein>
<dbReference type="RefSeq" id="WP_183328733.1">
    <property type="nucleotide sequence ID" value="NZ_JACHHK010000005.1"/>
</dbReference>
<dbReference type="Pfam" id="PF00756">
    <property type="entry name" value="Esterase"/>
    <property type="match status" value="1"/>
</dbReference>
<dbReference type="EMBL" id="JACHHK010000005">
    <property type="protein sequence ID" value="MBB5183442.1"/>
    <property type="molecule type" value="Genomic_DNA"/>
</dbReference>
<dbReference type="Proteomes" id="UP000539953">
    <property type="component" value="Unassembled WGS sequence"/>
</dbReference>
<evidence type="ECO:0000313" key="1">
    <source>
        <dbReference type="EMBL" id="MBB5183442.1"/>
    </source>
</evidence>
<dbReference type="PANTHER" id="PTHR48098">
    <property type="entry name" value="ENTEROCHELIN ESTERASE-RELATED"/>
    <property type="match status" value="1"/>
</dbReference>
<keyword evidence="2" id="KW-1185">Reference proteome</keyword>
<proteinExistence type="predicted"/>
<evidence type="ECO:0000313" key="2">
    <source>
        <dbReference type="Proteomes" id="UP000539953"/>
    </source>
</evidence>
<dbReference type="AlphaFoldDB" id="A0A7W8FXY3"/>
<dbReference type="PANTHER" id="PTHR48098:SF6">
    <property type="entry name" value="FERRI-BACILLIBACTIN ESTERASE BESA"/>
    <property type="match status" value="1"/>
</dbReference>
<accession>A0A7W8FXY3</accession>
<evidence type="ECO:0008006" key="3">
    <source>
        <dbReference type="Google" id="ProtNLM"/>
    </source>
</evidence>
<sequence length="228" mass="25971">MAEKNKLMINGQSVTIYPCAQADRPVIYLNEFQGDGQGVYERLKKDGDLPCSLIVICSDDWNRDMSPWEIPPVMKNDAPYTGGADAYIRFLFDQVMQAAEQYVPGHACWRGLAGYSLAGLFAVYSLYRVDVFDRIASVSGSLWYPGFQEYVQTHDRKGEPEAVYFSLGDTEKKTRNPYMKTVQDCTQAIYEEFKKQKIHTTFELNPGNHFQDPDGRLVKGIQWLLTGH</sequence>
<dbReference type="InterPro" id="IPR029058">
    <property type="entry name" value="AB_hydrolase_fold"/>
</dbReference>
<dbReference type="InterPro" id="IPR050583">
    <property type="entry name" value="Mycobacterial_A85_antigen"/>
</dbReference>
<organism evidence="1 2">
    <name type="scientific">Catenisphaera adipataccumulans</name>
    <dbReference type="NCBI Taxonomy" id="700500"/>
    <lineage>
        <taxon>Bacteria</taxon>
        <taxon>Bacillati</taxon>
        <taxon>Bacillota</taxon>
        <taxon>Erysipelotrichia</taxon>
        <taxon>Erysipelotrichales</taxon>
        <taxon>Erysipelotrichaceae</taxon>
        <taxon>Catenisphaera</taxon>
    </lineage>
</organism>
<dbReference type="InterPro" id="IPR000801">
    <property type="entry name" value="Esterase-like"/>
</dbReference>
<gene>
    <name evidence="1" type="ORF">HNQ47_001464</name>
</gene>
<dbReference type="SUPFAM" id="SSF53474">
    <property type="entry name" value="alpha/beta-Hydrolases"/>
    <property type="match status" value="1"/>
</dbReference>
<reference evidence="1 2" key="1">
    <citation type="submission" date="2020-08" db="EMBL/GenBank/DDBJ databases">
        <title>Genomic Encyclopedia of Type Strains, Phase IV (KMG-IV): sequencing the most valuable type-strain genomes for metagenomic binning, comparative biology and taxonomic classification.</title>
        <authorList>
            <person name="Goeker M."/>
        </authorList>
    </citation>
    <scope>NUCLEOTIDE SEQUENCE [LARGE SCALE GENOMIC DNA]</scope>
    <source>
        <strain evidence="1 2">DSM 25799</strain>
    </source>
</reference>